<dbReference type="InterPro" id="IPR009061">
    <property type="entry name" value="DNA-bd_dom_put_sf"/>
</dbReference>
<dbReference type="Proteomes" id="UP001254608">
    <property type="component" value="Unassembled WGS sequence"/>
</dbReference>
<comment type="caution">
    <text evidence="3">The sequence shown here is derived from an EMBL/GenBank/DDBJ whole genome shotgun (WGS) entry which is preliminary data.</text>
</comment>
<organism evidence="3 4">
    <name type="scientific">Banduia mediterranea</name>
    <dbReference type="NCBI Taxonomy" id="3075609"/>
    <lineage>
        <taxon>Bacteria</taxon>
        <taxon>Pseudomonadati</taxon>
        <taxon>Pseudomonadota</taxon>
        <taxon>Gammaproteobacteria</taxon>
        <taxon>Nevskiales</taxon>
        <taxon>Algiphilaceae</taxon>
        <taxon>Banduia</taxon>
    </lineage>
</organism>
<keyword evidence="3" id="KW-0238">DNA-binding</keyword>
<dbReference type="InterPro" id="IPR003314">
    <property type="entry name" value="Mu-type_HTH"/>
</dbReference>
<sequence length="159" mass="17630">MKRLFDALLRRFGLVRASQRRAELRNLRVHLQLALRVTDPAQFMGAAAGGGQEPSAPDRVPQAVPTFPPAAGSPRTGGSLSPRSPARGAFYSEASVPPKQWFNARELAERCLPGMPETERGIQIKAEREHWTFRKHRGLGGGRDYHIRNLPSSVREALQ</sequence>
<proteinExistence type="predicted"/>
<evidence type="ECO:0000313" key="3">
    <source>
        <dbReference type="EMBL" id="MDT0496487.1"/>
    </source>
</evidence>
<dbReference type="RefSeq" id="WP_311363879.1">
    <property type="nucleotide sequence ID" value="NZ_JAVRIC010000004.1"/>
</dbReference>
<protein>
    <submittedName>
        <fullName evidence="3">DNA-binding protein</fullName>
    </submittedName>
</protein>
<dbReference type="SUPFAM" id="SSF46955">
    <property type="entry name" value="Putative DNA-binding domain"/>
    <property type="match status" value="1"/>
</dbReference>
<accession>A0ABU2WF37</accession>
<dbReference type="EMBL" id="JAVRIC010000004">
    <property type="protein sequence ID" value="MDT0496487.1"/>
    <property type="molecule type" value="Genomic_DNA"/>
</dbReference>
<keyword evidence="4" id="KW-1185">Reference proteome</keyword>
<dbReference type="InterPro" id="IPR036388">
    <property type="entry name" value="WH-like_DNA-bd_sf"/>
</dbReference>
<reference evidence="3 4" key="1">
    <citation type="submission" date="2023-09" db="EMBL/GenBank/DDBJ databases">
        <authorList>
            <person name="Rey-Velasco X."/>
        </authorList>
    </citation>
    <scope>NUCLEOTIDE SEQUENCE [LARGE SCALE GENOMIC DNA]</scope>
    <source>
        <strain evidence="3 4">W345</strain>
    </source>
</reference>
<dbReference type="Gene3D" id="1.10.10.10">
    <property type="entry name" value="Winged helix-like DNA-binding domain superfamily/Winged helix DNA-binding domain"/>
    <property type="match status" value="1"/>
</dbReference>
<dbReference type="GO" id="GO:0003677">
    <property type="term" value="F:DNA binding"/>
    <property type="evidence" value="ECO:0007669"/>
    <property type="project" value="UniProtKB-KW"/>
</dbReference>
<gene>
    <name evidence="3" type="ORF">RM530_03790</name>
</gene>
<dbReference type="Pfam" id="PF02316">
    <property type="entry name" value="HTH_Tnp_Mu_1"/>
    <property type="match status" value="1"/>
</dbReference>
<evidence type="ECO:0000259" key="2">
    <source>
        <dbReference type="PROSITE" id="PS51702"/>
    </source>
</evidence>
<feature type="region of interest" description="Disordered" evidence="1">
    <location>
        <begin position="46"/>
        <end position="90"/>
    </location>
</feature>
<evidence type="ECO:0000313" key="4">
    <source>
        <dbReference type="Proteomes" id="UP001254608"/>
    </source>
</evidence>
<feature type="domain" description="HTH Mu-type" evidence="2">
    <location>
        <begin position="100"/>
        <end position="159"/>
    </location>
</feature>
<dbReference type="PROSITE" id="PS51702">
    <property type="entry name" value="HTH_MU"/>
    <property type="match status" value="1"/>
</dbReference>
<evidence type="ECO:0000256" key="1">
    <source>
        <dbReference type="SAM" id="MobiDB-lite"/>
    </source>
</evidence>
<name>A0ABU2WF37_9GAMM</name>